<organism evidence="12">
    <name type="scientific">Phaffia rhodozyma</name>
    <name type="common">Yeast</name>
    <name type="synonym">Xanthophyllomyces dendrorhous</name>
    <dbReference type="NCBI Taxonomy" id="264483"/>
    <lineage>
        <taxon>Eukaryota</taxon>
        <taxon>Fungi</taxon>
        <taxon>Dikarya</taxon>
        <taxon>Basidiomycota</taxon>
        <taxon>Agaricomycotina</taxon>
        <taxon>Tremellomycetes</taxon>
        <taxon>Cystofilobasidiales</taxon>
        <taxon>Mrakiaceae</taxon>
        <taxon>Phaffia</taxon>
    </lineage>
</organism>
<dbReference type="AlphaFoldDB" id="A0A0F7SRQ8"/>
<protein>
    <submittedName>
        <fullName evidence="12">Borealin-like, N-terminal</fullName>
    </submittedName>
</protein>
<dbReference type="Pfam" id="PF10444">
    <property type="entry name" value="Nbl1_Borealin_N"/>
    <property type="match status" value="1"/>
</dbReference>
<evidence type="ECO:0000259" key="11">
    <source>
        <dbReference type="Pfam" id="PF10444"/>
    </source>
</evidence>
<dbReference type="GO" id="GO:0051233">
    <property type="term" value="C:spindle midzone"/>
    <property type="evidence" value="ECO:0007669"/>
    <property type="project" value="TreeGrafter"/>
</dbReference>
<comment type="subcellular location">
    <subcellularLocation>
        <location evidence="2">Chromosome</location>
        <location evidence="2">Centromere</location>
    </subcellularLocation>
    <subcellularLocation>
        <location evidence="1">Nucleus</location>
    </subcellularLocation>
</comment>
<feature type="compositionally biased region" description="Polar residues" evidence="10">
    <location>
        <begin position="284"/>
        <end position="298"/>
    </location>
</feature>
<name>A0A0F7SRQ8_PHARH</name>
<feature type="compositionally biased region" description="Acidic residues" evidence="10">
    <location>
        <begin position="244"/>
        <end position="265"/>
    </location>
</feature>
<evidence type="ECO:0000256" key="5">
    <source>
        <dbReference type="ARBA" id="ARBA00022618"/>
    </source>
</evidence>
<feature type="region of interest" description="Disordered" evidence="10">
    <location>
        <begin position="239"/>
        <end position="269"/>
    </location>
</feature>
<dbReference type="GO" id="GO:0000070">
    <property type="term" value="P:mitotic sister chromatid segregation"/>
    <property type="evidence" value="ECO:0007669"/>
    <property type="project" value="TreeGrafter"/>
</dbReference>
<feature type="domain" description="Borealin N-terminal" evidence="11">
    <location>
        <begin position="19"/>
        <end position="74"/>
    </location>
</feature>
<feature type="region of interest" description="Disordered" evidence="10">
    <location>
        <begin position="104"/>
        <end position="183"/>
    </location>
</feature>
<dbReference type="GO" id="GO:0032133">
    <property type="term" value="C:chromosome passenger complex"/>
    <property type="evidence" value="ECO:0007669"/>
    <property type="project" value="TreeGrafter"/>
</dbReference>
<sequence length="307" mass="34643">MGTPRVTERQVKMRMSLEEKEAILENFDLEVAHRLENFKMLHQTLLDSFLTRQETEIHRIPIEIRRLTVKELGERWSTGGMKDVVEGLARYRLKKVQEAGRLGEERELEAREEGGKRKRTTTTSSQSTTDGRRIKQPRVNPSSNKSPMKFIRKPTKTSKSHTKTTQSTSTNHPSTSSSAVIPPSCPTFQFHPLLPATPLIARTSGSYRKPRKDETIVMSLNGSPVLLDELLKRMRDEKFGSASDQDDDVGGDNCEEEDDAQEEGEAVGLGLLDEEDLLRKLEDQQNTSYNATPSSSSEIMAKKRTKA</sequence>
<dbReference type="GO" id="GO:0005634">
    <property type="term" value="C:nucleus"/>
    <property type="evidence" value="ECO:0007669"/>
    <property type="project" value="UniProtKB-SubCell"/>
</dbReference>
<keyword evidence="9" id="KW-0137">Centromere</keyword>
<dbReference type="PANTHER" id="PTHR16040:SF7">
    <property type="entry name" value="AUSTRALIN, ISOFORM A-RELATED"/>
    <property type="match status" value="1"/>
</dbReference>
<evidence type="ECO:0000256" key="2">
    <source>
        <dbReference type="ARBA" id="ARBA00004584"/>
    </source>
</evidence>
<evidence type="ECO:0000256" key="6">
    <source>
        <dbReference type="ARBA" id="ARBA00022776"/>
    </source>
</evidence>
<accession>A0A0F7SRQ8</accession>
<evidence type="ECO:0000256" key="10">
    <source>
        <dbReference type="SAM" id="MobiDB-lite"/>
    </source>
</evidence>
<dbReference type="EMBL" id="LN483157">
    <property type="protein sequence ID" value="CED84146.1"/>
    <property type="molecule type" value="Genomic_DNA"/>
</dbReference>
<dbReference type="GO" id="GO:0000775">
    <property type="term" value="C:chromosome, centromeric region"/>
    <property type="evidence" value="ECO:0007669"/>
    <property type="project" value="UniProtKB-SubCell"/>
</dbReference>
<keyword evidence="7" id="KW-0539">Nucleus</keyword>
<proteinExistence type="inferred from homology"/>
<keyword evidence="6" id="KW-0498">Mitosis</keyword>
<reference evidence="12" key="1">
    <citation type="submission" date="2014-08" db="EMBL/GenBank/DDBJ databases">
        <authorList>
            <person name="Sharma Rahul"/>
            <person name="Thines Marco"/>
        </authorList>
    </citation>
    <scope>NUCLEOTIDE SEQUENCE</scope>
</reference>
<feature type="compositionally biased region" description="Basic and acidic residues" evidence="10">
    <location>
        <begin position="104"/>
        <end position="115"/>
    </location>
</feature>
<evidence type="ECO:0000256" key="7">
    <source>
        <dbReference type="ARBA" id="ARBA00023242"/>
    </source>
</evidence>
<evidence type="ECO:0000256" key="9">
    <source>
        <dbReference type="ARBA" id="ARBA00023328"/>
    </source>
</evidence>
<evidence type="ECO:0000256" key="8">
    <source>
        <dbReference type="ARBA" id="ARBA00023306"/>
    </source>
</evidence>
<evidence type="ECO:0000256" key="4">
    <source>
        <dbReference type="ARBA" id="ARBA00022454"/>
    </source>
</evidence>
<comment type="similarity">
    <text evidence="3">Belongs to the borealin family.</text>
</comment>
<keyword evidence="4" id="KW-0158">Chromosome</keyword>
<evidence type="ECO:0000256" key="1">
    <source>
        <dbReference type="ARBA" id="ARBA00004123"/>
    </source>
</evidence>
<feature type="region of interest" description="Disordered" evidence="10">
    <location>
        <begin position="281"/>
        <end position="307"/>
    </location>
</feature>
<dbReference type="PANTHER" id="PTHR16040">
    <property type="entry name" value="AUSTRALIN, ISOFORM A-RELATED"/>
    <property type="match status" value="1"/>
</dbReference>
<dbReference type="GO" id="GO:0051301">
    <property type="term" value="P:cell division"/>
    <property type="evidence" value="ECO:0007669"/>
    <property type="project" value="UniProtKB-KW"/>
</dbReference>
<dbReference type="InterPro" id="IPR018851">
    <property type="entry name" value="Borealin_N"/>
</dbReference>
<dbReference type="InterPro" id="IPR018867">
    <property type="entry name" value="Cell_div_borealin"/>
</dbReference>
<keyword evidence="5" id="KW-0132">Cell division</keyword>
<evidence type="ECO:0000313" key="12">
    <source>
        <dbReference type="EMBL" id="CED84146.1"/>
    </source>
</evidence>
<feature type="compositionally biased region" description="Low complexity" evidence="10">
    <location>
        <begin position="163"/>
        <end position="178"/>
    </location>
</feature>
<feature type="compositionally biased region" description="Basic residues" evidence="10">
    <location>
        <begin position="150"/>
        <end position="162"/>
    </location>
</feature>
<evidence type="ECO:0000256" key="3">
    <source>
        <dbReference type="ARBA" id="ARBA00009914"/>
    </source>
</evidence>
<keyword evidence="8" id="KW-0131">Cell cycle</keyword>